<sequence>MHPNFFATIHATLSAHPDRVLVVWPAACAGQAPATYTGGALLLRIEAGRAALRAQGVRPGQPVLLARPVSFELICLLLAVMSLGAVPVLPPAGASALGLWRVARRSKIRQALVAPALPWPARLLARALGLRLSADSGALPAPAPAWTAQRVAAGQPALISHSSGSTGPAKPIRRSHRVLQAQHEALRQAFPPLPGQRDFPLFPNVLLHNLAAGVCTLLPDVAWGAPARLEPARIVRQLRQQGVQTLTGNVFYFARLADYLTAVPTALPAVVALGVGGSPVPEGLMRRLAQLFAQARCYVIYGSSEAEPIAVRQLTDAAGLPEAGYCVGPILPALSWRLHPLGAVWVGAGRPLAQVGELQVKGAHVATAAPDGWLSTGDFGYLDADGRLCLTGRQGNEAIRQQQQHYQLEHVLQHLPGVARVAARPGRRGFVVYVEPAAGAVVAEAAVRAALAVFPGPVCEQVHFRRRLPVDSRHLSKIRYGAVR</sequence>
<dbReference type="SUPFAM" id="SSF56801">
    <property type="entry name" value="Acetyl-CoA synthetase-like"/>
    <property type="match status" value="1"/>
</dbReference>
<evidence type="ECO:0000256" key="1">
    <source>
        <dbReference type="ARBA" id="ARBA00006432"/>
    </source>
</evidence>
<dbReference type="InterPro" id="IPR000873">
    <property type="entry name" value="AMP-dep_synth/lig_dom"/>
</dbReference>
<dbReference type="PANTHER" id="PTHR43201:SF5">
    <property type="entry name" value="MEDIUM-CHAIN ACYL-COA LIGASE ACSF2, MITOCHONDRIAL"/>
    <property type="match status" value="1"/>
</dbReference>
<proteinExistence type="inferred from homology"/>
<keyword evidence="3" id="KW-0812">Transmembrane</keyword>
<keyword evidence="3" id="KW-0472">Membrane</keyword>
<accession>A0ABP7MZT8</accession>
<dbReference type="InterPro" id="IPR020845">
    <property type="entry name" value="AMP-binding_CS"/>
</dbReference>
<dbReference type="Gene3D" id="3.40.50.12780">
    <property type="entry name" value="N-terminal domain of ligase-like"/>
    <property type="match status" value="1"/>
</dbReference>
<reference evidence="6" key="1">
    <citation type="journal article" date="2019" name="Int. J. Syst. Evol. Microbiol.">
        <title>The Global Catalogue of Microorganisms (GCM) 10K type strain sequencing project: providing services to taxonomists for standard genome sequencing and annotation.</title>
        <authorList>
            <consortium name="The Broad Institute Genomics Platform"/>
            <consortium name="The Broad Institute Genome Sequencing Center for Infectious Disease"/>
            <person name="Wu L."/>
            <person name="Ma J."/>
        </authorList>
    </citation>
    <scope>NUCLEOTIDE SEQUENCE [LARGE SCALE GENOMIC DNA]</scope>
    <source>
        <strain evidence="6">JCM 17214</strain>
    </source>
</reference>
<feature type="transmembrane region" description="Helical" evidence="3">
    <location>
        <begin position="71"/>
        <end position="100"/>
    </location>
</feature>
<comment type="caution">
    <text evidence="5">The sequence shown here is derived from an EMBL/GenBank/DDBJ whole genome shotgun (WGS) entry which is preliminary data.</text>
</comment>
<evidence type="ECO:0000259" key="4">
    <source>
        <dbReference type="Pfam" id="PF00501"/>
    </source>
</evidence>
<gene>
    <name evidence="5" type="ORF">GCM10022406_17350</name>
</gene>
<keyword evidence="2" id="KW-0436">Ligase</keyword>
<organism evidence="5 6">
    <name type="scientific">Hymenobacter algoricola</name>
    <dbReference type="NCBI Taxonomy" id="486267"/>
    <lineage>
        <taxon>Bacteria</taxon>
        <taxon>Pseudomonadati</taxon>
        <taxon>Bacteroidota</taxon>
        <taxon>Cytophagia</taxon>
        <taxon>Cytophagales</taxon>
        <taxon>Hymenobacteraceae</taxon>
        <taxon>Hymenobacter</taxon>
    </lineage>
</organism>
<feature type="domain" description="AMP-dependent synthetase/ligase" evidence="4">
    <location>
        <begin position="13"/>
        <end position="366"/>
    </location>
</feature>
<name>A0ABP7MZT8_9BACT</name>
<dbReference type="Pfam" id="PF00501">
    <property type="entry name" value="AMP-binding"/>
    <property type="match status" value="1"/>
</dbReference>
<evidence type="ECO:0000313" key="6">
    <source>
        <dbReference type="Proteomes" id="UP001499909"/>
    </source>
</evidence>
<evidence type="ECO:0000313" key="5">
    <source>
        <dbReference type="EMBL" id="GAA3933203.1"/>
    </source>
</evidence>
<dbReference type="PANTHER" id="PTHR43201">
    <property type="entry name" value="ACYL-COA SYNTHETASE"/>
    <property type="match status" value="1"/>
</dbReference>
<keyword evidence="3" id="KW-1133">Transmembrane helix</keyword>
<dbReference type="EMBL" id="BAABDH010000033">
    <property type="protein sequence ID" value="GAA3933203.1"/>
    <property type="molecule type" value="Genomic_DNA"/>
</dbReference>
<comment type="similarity">
    <text evidence="1">Belongs to the ATP-dependent AMP-binding enzyme family.</text>
</comment>
<keyword evidence="6" id="KW-1185">Reference proteome</keyword>
<dbReference type="PROSITE" id="PS00455">
    <property type="entry name" value="AMP_BINDING"/>
    <property type="match status" value="1"/>
</dbReference>
<dbReference type="RefSeq" id="WP_345112633.1">
    <property type="nucleotide sequence ID" value="NZ_BAABDH010000033.1"/>
</dbReference>
<evidence type="ECO:0000256" key="3">
    <source>
        <dbReference type="SAM" id="Phobius"/>
    </source>
</evidence>
<dbReference type="Proteomes" id="UP001499909">
    <property type="component" value="Unassembled WGS sequence"/>
</dbReference>
<dbReference type="InterPro" id="IPR042099">
    <property type="entry name" value="ANL_N_sf"/>
</dbReference>
<evidence type="ECO:0000256" key="2">
    <source>
        <dbReference type="ARBA" id="ARBA00022598"/>
    </source>
</evidence>
<protein>
    <recommendedName>
        <fullName evidence="4">AMP-dependent synthetase/ligase domain-containing protein</fullName>
    </recommendedName>
</protein>